<name>A0A2P4YU32_9STRA</name>
<comment type="caution">
    <text evidence="1">The sequence shown here is derived from an EMBL/GenBank/DDBJ whole genome shotgun (WGS) entry which is preliminary data.</text>
</comment>
<protein>
    <submittedName>
        <fullName evidence="1">Uncharacterized protein</fullName>
    </submittedName>
</protein>
<gene>
    <name evidence="1" type="ORF">PHPALM_730</name>
</gene>
<evidence type="ECO:0000313" key="1">
    <source>
        <dbReference type="EMBL" id="POM81315.1"/>
    </source>
</evidence>
<sequence length="234" mass="25858">MFSFSLILAVENALECINVDVAVQVLQSQKPVSAKVLGQFMSAAKAKLEEEEQTWSNLKNASVDFAKTLCELLLDADDTALVNAFFTNIFCRVEKPIALPPLIIPIVRKFDWSEISKALLDELDKLEDQRCMAMVLHIVDGLDAGPAQSSLLKLAVERAAKLPAKILCSSNTVGILWKWVLRSGDKELLDVVVNIFESMQMRLQLRGVNLHNCIHCFQSNGMVEEADPNAGCAI</sequence>
<proteinExistence type="predicted"/>
<reference evidence="1 2" key="1">
    <citation type="journal article" date="2017" name="Genome Biol. Evol.">
        <title>Phytophthora megakarya and P. palmivora, closely related causal agents of cacao black pod rot, underwent increases in genome sizes and gene numbers by different mechanisms.</title>
        <authorList>
            <person name="Ali S.S."/>
            <person name="Shao J."/>
            <person name="Lary D.J."/>
            <person name="Kronmiller B."/>
            <person name="Shen D."/>
            <person name="Strem M.D."/>
            <person name="Amoako-Attah I."/>
            <person name="Akrofi A.Y."/>
            <person name="Begoude B.A."/>
            <person name="Ten Hoopen G.M."/>
            <person name="Coulibaly K."/>
            <person name="Kebe B.I."/>
            <person name="Melnick R.L."/>
            <person name="Guiltinan M.J."/>
            <person name="Tyler B.M."/>
            <person name="Meinhardt L.W."/>
            <person name="Bailey B.A."/>
        </authorList>
    </citation>
    <scope>NUCLEOTIDE SEQUENCE [LARGE SCALE GENOMIC DNA]</scope>
    <source>
        <strain evidence="2">sbr112.9</strain>
    </source>
</reference>
<organism evidence="1 2">
    <name type="scientific">Phytophthora palmivora</name>
    <dbReference type="NCBI Taxonomy" id="4796"/>
    <lineage>
        <taxon>Eukaryota</taxon>
        <taxon>Sar</taxon>
        <taxon>Stramenopiles</taxon>
        <taxon>Oomycota</taxon>
        <taxon>Peronosporomycetes</taxon>
        <taxon>Peronosporales</taxon>
        <taxon>Peronosporaceae</taxon>
        <taxon>Phytophthora</taxon>
    </lineage>
</organism>
<dbReference type="EMBL" id="NCKW01000108">
    <property type="protein sequence ID" value="POM81315.1"/>
    <property type="molecule type" value="Genomic_DNA"/>
</dbReference>
<dbReference type="Proteomes" id="UP000237271">
    <property type="component" value="Unassembled WGS sequence"/>
</dbReference>
<evidence type="ECO:0000313" key="2">
    <source>
        <dbReference type="Proteomes" id="UP000237271"/>
    </source>
</evidence>
<dbReference type="AlphaFoldDB" id="A0A2P4YU32"/>
<keyword evidence="2" id="KW-1185">Reference proteome</keyword>
<accession>A0A2P4YU32</accession>